<proteinExistence type="predicted"/>
<gene>
    <name evidence="2" type="ORF">MPDQ_007047</name>
</gene>
<reference evidence="2 3" key="1">
    <citation type="submission" date="2019-06" db="EMBL/GenBank/DDBJ databases">
        <title>Wine fermentation using esterase from Monascus purpureus.</title>
        <authorList>
            <person name="Geng C."/>
            <person name="Zhang Y."/>
        </authorList>
    </citation>
    <scope>NUCLEOTIDE SEQUENCE [LARGE SCALE GENOMIC DNA]</scope>
    <source>
        <strain evidence="2">HQ1</strain>
    </source>
</reference>
<name>A0A507R728_MONPU</name>
<comment type="caution">
    <text evidence="2">The sequence shown here is derived from an EMBL/GenBank/DDBJ whole genome shotgun (WGS) entry which is preliminary data.</text>
</comment>
<organism evidence="2 3">
    <name type="scientific">Monascus purpureus</name>
    <name type="common">Red mold</name>
    <name type="synonym">Monascus anka</name>
    <dbReference type="NCBI Taxonomy" id="5098"/>
    <lineage>
        <taxon>Eukaryota</taxon>
        <taxon>Fungi</taxon>
        <taxon>Dikarya</taxon>
        <taxon>Ascomycota</taxon>
        <taxon>Pezizomycotina</taxon>
        <taxon>Eurotiomycetes</taxon>
        <taxon>Eurotiomycetidae</taxon>
        <taxon>Eurotiales</taxon>
        <taxon>Aspergillaceae</taxon>
        <taxon>Monascus</taxon>
    </lineage>
</organism>
<keyword evidence="1" id="KW-0175">Coiled coil</keyword>
<sequence length="246" mass="28336">MGYIRGNQTSLTFMDNIIRKLENLEQKIEDQACESRELRDQLGTLRVENRVVHEEGRELRDEVGALQVENQAISQNRKKLRFGALESRRALIRCLELYERDSAVVNSRNEVAHGGDIVGDIQAIELAKTYKPKYVAAYKEDFLKVYGIPYSEAARNVYHYPHQVIKAFDIRCSLMEMDKWDRHDMKTLKNKIHDLAQQIINDASDIGDVHQLKQKFEKGGSLLPVFEQMNIQYAKGGELLELPDGD</sequence>
<evidence type="ECO:0000313" key="2">
    <source>
        <dbReference type="EMBL" id="TQB76652.1"/>
    </source>
</evidence>
<dbReference type="Proteomes" id="UP000319663">
    <property type="component" value="Unassembled WGS sequence"/>
</dbReference>
<dbReference type="AlphaFoldDB" id="A0A507R728"/>
<accession>A0A507R728</accession>
<feature type="coiled-coil region" evidence="1">
    <location>
        <begin position="14"/>
        <end position="41"/>
    </location>
</feature>
<dbReference type="EMBL" id="VIFY01000007">
    <property type="protein sequence ID" value="TQB76652.1"/>
    <property type="molecule type" value="Genomic_DNA"/>
</dbReference>
<evidence type="ECO:0000313" key="3">
    <source>
        <dbReference type="Proteomes" id="UP000319663"/>
    </source>
</evidence>
<keyword evidence="3" id="KW-1185">Reference proteome</keyword>
<protein>
    <submittedName>
        <fullName evidence="2">Uncharacterized protein</fullName>
    </submittedName>
</protein>
<evidence type="ECO:0000256" key="1">
    <source>
        <dbReference type="SAM" id="Coils"/>
    </source>
</evidence>